<proteinExistence type="predicted"/>
<dbReference type="EMBL" id="BMAW01039675">
    <property type="protein sequence ID" value="GFU56736.1"/>
    <property type="molecule type" value="Genomic_DNA"/>
</dbReference>
<sequence length="163" mass="17858">MGWSYRYRTCRLETALLYPASVLAGLEGVERKTALVRLLSLSSSSVRWSCGEVIEGNCFGASDYALCASDIRRPCCEVHGATALVYLPGRSSSVIRWLRGGVGGGGEGGCGLRYLTVQWEGSFRQKGEEMMVVCVKGMGSRSSAIYRWIMDLEDIKVIKIMVV</sequence>
<evidence type="ECO:0000313" key="2">
    <source>
        <dbReference type="Proteomes" id="UP000887013"/>
    </source>
</evidence>
<comment type="caution">
    <text evidence="1">The sequence shown here is derived from an EMBL/GenBank/DDBJ whole genome shotgun (WGS) entry which is preliminary data.</text>
</comment>
<accession>A0A8X6QYF0</accession>
<gene>
    <name evidence="1" type="ORF">NPIL_320561</name>
</gene>
<dbReference type="Proteomes" id="UP000887013">
    <property type="component" value="Unassembled WGS sequence"/>
</dbReference>
<keyword evidence="2" id="KW-1185">Reference proteome</keyword>
<dbReference type="AlphaFoldDB" id="A0A8X6QYF0"/>
<name>A0A8X6QYF0_NEPPI</name>
<reference evidence="1" key="1">
    <citation type="submission" date="2020-08" db="EMBL/GenBank/DDBJ databases">
        <title>Multicomponent nature underlies the extraordinary mechanical properties of spider dragline silk.</title>
        <authorList>
            <person name="Kono N."/>
            <person name="Nakamura H."/>
            <person name="Mori M."/>
            <person name="Yoshida Y."/>
            <person name="Ohtoshi R."/>
            <person name="Malay A.D."/>
            <person name="Moran D.A.P."/>
            <person name="Tomita M."/>
            <person name="Numata K."/>
            <person name="Arakawa K."/>
        </authorList>
    </citation>
    <scope>NUCLEOTIDE SEQUENCE</scope>
</reference>
<evidence type="ECO:0000313" key="1">
    <source>
        <dbReference type="EMBL" id="GFU56736.1"/>
    </source>
</evidence>
<protein>
    <submittedName>
        <fullName evidence="1">Uncharacterized protein</fullName>
    </submittedName>
</protein>
<organism evidence="1 2">
    <name type="scientific">Nephila pilipes</name>
    <name type="common">Giant wood spider</name>
    <name type="synonym">Nephila maculata</name>
    <dbReference type="NCBI Taxonomy" id="299642"/>
    <lineage>
        <taxon>Eukaryota</taxon>
        <taxon>Metazoa</taxon>
        <taxon>Ecdysozoa</taxon>
        <taxon>Arthropoda</taxon>
        <taxon>Chelicerata</taxon>
        <taxon>Arachnida</taxon>
        <taxon>Araneae</taxon>
        <taxon>Araneomorphae</taxon>
        <taxon>Entelegynae</taxon>
        <taxon>Araneoidea</taxon>
        <taxon>Nephilidae</taxon>
        <taxon>Nephila</taxon>
    </lineage>
</organism>